<feature type="transmembrane region" description="Helical" evidence="2">
    <location>
        <begin position="287"/>
        <end position="311"/>
    </location>
</feature>
<reference evidence="3" key="1">
    <citation type="journal article" date="2020" name="Stud. Mycol.">
        <title>101 Dothideomycetes genomes: a test case for predicting lifestyles and emergence of pathogens.</title>
        <authorList>
            <person name="Haridas S."/>
            <person name="Albert R."/>
            <person name="Binder M."/>
            <person name="Bloem J."/>
            <person name="Labutti K."/>
            <person name="Salamov A."/>
            <person name="Andreopoulos B."/>
            <person name="Baker S."/>
            <person name="Barry K."/>
            <person name="Bills G."/>
            <person name="Bluhm B."/>
            <person name="Cannon C."/>
            <person name="Castanera R."/>
            <person name="Culley D."/>
            <person name="Daum C."/>
            <person name="Ezra D."/>
            <person name="Gonzalez J."/>
            <person name="Henrissat B."/>
            <person name="Kuo A."/>
            <person name="Liang C."/>
            <person name="Lipzen A."/>
            <person name="Lutzoni F."/>
            <person name="Magnuson J."/>
            <person name="Mondo S."/>
            <person name="Nolan M."/>
            <person name="Ohm R."/>
            <person name="Pangilinan J."/>
            <person name="Park H.-J."/>
            <person name="Ramirez L."/>
            <person name="Alfaro M."/>
            <person name="Sun H."/>
            <person name="Tritt A."/>
            <person name="Yoshinaga Y."/>
            <person name="Zwiers L.-H."/>
            <person name="Turgeon B."/>
            <person name="Goodwin S."/>
            <person name="Spatafora J."/>
            <person name="Crous P."/>
            <person name="Grigoriev I."/>
        </authorList>
    </citation>
    <scope>NUCLEOTIDE SEQUENCE</scope>
    <source>
        <strain evidence="3">CBS 161.51</strain>
    </source>
</reference>
<dbReference type="InterPro" id="IPR029164">
    <property type="entry name" value="PIG-Y"/>
</dbReference>
<dbReference type="OrthoDB" id="2157498at2759"/>
<dbReference type="EMBL" id="ML975997">
    <property type="protein sequence ID" value="KAF1947705.1"/>
    <property type="molecule type" value="Genomic_DNA"/>
</dbReference>
<gene>
    <name evidence="3" type="ORF">EJ02DRAFT_363886</name>
</gene>
<keyword evidence="4" id="KW-1185">Reference proteome</keyword>
<proteinExistence type="predicted"/>
<feature type="compositionally biased region" description="Polar residues" evidence="1">
    <location>
        <begin position="192"/>
        <end position="201"/>
    </location>
</feature>
<feature type="compositionally biased region" description="Basic residues" evidence="1">
    <location>
        <begin position="90"/>
        <end position="99"/>
    </location>
</feature>
<feature type="transmembrane region" description="Helical" evidence="2">
    <location>
        <begin position="239"/>
        <end position="267"/>
    </location>
</feature>
<dbReference type="PANTHER" id="PTHR39400:SF1">
    <property type="entry name" value="PIG-P DOMAIN-CONTAINING PROTEIN"/>
    <property type="match status" value="1"/>
</dbReference>
<accession>A0A6A5T3Z1</accession>
<keyword evidence="2" id="KW-0812">Transmembrane</keyword>
<organism evidence="3 4">
    <name type="scientific">Clathrospora elynae</name>
    <dbReference type="NCBI Taxonomy" id="706981"/>
    <lineage>
        <taxon>Eukaryota</taxon>
        <taxon>Fungi</taxon>
        <taxon>Dikarya</taxon>
        <taxon>Ascomycota</taxon>
        <taxon>Pezizomycotina</taxon>
        <taxon>Dothideomycetes</taxon>
        <taxon>Pleosporomycetidae</taxon>
        <taxon>Pleosporales</taxon>
        <taxon>Diademaceae</taxon>
        <taxon>Clathrospora</taxon>
    </lineage>
</organism>
<keyword evidence="2" id="KW-0472">Membrane</keyword>
<evidence type="ECO:0000313" key="3">
    <source>
        <dbReference type="EMBL" id="KAF1947705.1"/>
    </source>
</evidence>
<feature type="compositionally biased region" description="Polar residues" evidence="1">
    <location>
        <begin position="78"/>
        <end position="89"/>
    </location>
</feature>
<evidence type="ECO:0000256" key="1">
    <source>
        <dbReference type="SAM" id="MobiDB-lite"/>
    </source>
</evidence>
<dbReference type="Pfam" id="PF15159">
    <property type="entry name" value="PIG-Y"/>
    <property type="match status" value="1"/>
</dbReference>
<feature type="compositionally biased region" description="Basic and acidic residues" evidence="1">
    <location>
        <begin position="59"/>
        <end position="76"/>
    </location>
</feature>
<evidence type="ECO:0000256" key="2">
    <source>
        <dbReference type="SAM" id="Phobius"/>
    </source>
</evidence>
<dbReference type="AlphaFoldDB" id="A0A6A5T3Z1"/>
<protein>
    <submittedName>
        <fullName evidence="3">Uncharacterized protein</fullName>
    </submittedName>
</protein>
<dbReference type="Proteomes" id="UP000800038">
    <property type="component" value="Unassembled WGS sequence"/>
</dbReference>
<sequence length="325" mass="36162">MARLDNTFDNTFDVVDRLAQKYDIFHVIAATWPTRAKRMEDGIERQRISDTRNWASQEVESHNGGGDEKHAPDGEGTKNGSSIATSLRQSHGRQRKGSLRKAAMSSLRKERVPSKPPTITTTMSADSPDDEADLPCFNHESLPLNTTLDSGWLPASNFSESTSAVRPYVSTTDEDDALSFYRPSASSSASSFNGPTQNPAMSLSRRRSNRSDRRTSLTPVQTPADMDHNEEWDYSETEWWGWVVLVVTWAVFVVGMGSCLGVWSWAWDVGETPYAPPDLEDDATLPITGYYPALIVCTAVMSWVWVVVAWVGMKYFRHAKVGVDG</sequence>
<keyword evidence="2" id="KW-1133">Transmembrane helix</keyword>
<feature type="region of interest" description="Disordered" evidence="1">
    <location>
        <begin position="47"/>
        <end position="133"/>
    </location>
</feature>
<feature type="region of interest" description="Disordered" evidence="1">
    <location>
        <begin position="184"/>
        <end position="224"/>
    </location>
</feature>
<dbReference type="PANTHER" id="PTHR39400">
    <property type="entry name" value="YALI0E29227P"/>
    <property type="match status" value="1"/>
</dbReference>
<name>A0A6A5T3Z1_9PLEO</name>
<evidence type="ECO:0000313" key="4">
    <source>
        <dbReference type="Proteomes" id="UP000800038"/>
    </source>
</evidence>